<gene>
    <name evidence="2" type="ORF">AC579_6928</name>
</gene>
<feature type="region of interest" description="Disordered" evidence="1">
    <location>
        <begin position="1"/>
        <end position="26"/>
    </location>
</feature>
<feature type="compositionally biased region" description="Basic and acidic residues" evidence="1">
    <location>
        <begin position="16"/>
        <end position="26"/>
    </location>
</feature>
<proteinExistence type="predicted"/>
<name>A0A139IN91_9PEZI</name>
<organism evidence="2 3">
    <name type="scientific">Pseudocercospora musae</name>
    <dbReference type="NCBI Taxonomy" id="113226"/>
    <lineage>
        <taxon>Eukaryota</taxon>
        <taxon>Fungi</taxon>
        <taxon>Dikarya</taxon>
        <taxon>Ascomycota</taxon>
        <taxon>Pezizomycotina</taxon>
        <taxon>Dothideomycetes</taxon>
        <taxon>Dothideomycetidae</taxon>
        <taxon>Mycosphaerellales</taxon>
        <taxon>Mycosphaerellaceae</taxon>
        <taxon>Pseudocercospora</taxon>
    </lineage>
</organism>
<evidence type="ECO:0000256" key="1">
    <source>
        <dbReference type="SAM" id="MobiDB-lite"/>
    </source>
</evidence>
<keyword evidence="3" id="KW-1185">Reference proteome</keyword>
<dbReference type="EMBL" id="LFZO01000042">
    <property type="protein sequence ID" value="KXT16231.1"/>
    <property type="molecule type" value="Genomic_DNA"/>
</dbReference>
<evidence type="ECO:0000313" key="3">
    <source>
        <dbReference type="Proteomes" id="UP000073492"/>
    </source>
</evidence>
<dbReference type="AlphaFoldDB" id="A0A139IN91"/>
<evidence type="ECO:0000313" key="2">
    <source>
        <dbReference type="EMBL" id="KXT16231.1"/>
    </source>
</evidence>
<reference evidence="2 3" key="1">
    <citation type="submission" date="2015-07" db="EMBL/GenBank/DDBJ databases">
        <title>Comparative genomics of the Sigatoka disease complex on banana suggests a link between parallel evolutionary changes in Pseudocercospora fijiensis and Pseudocercospora eumusae and increased virulence on the banana host.</title>
        <authorList>
            <person name="Chang T.-C."/>
            <person name="Salvucci A."/>
            <person name="Crous P.W."/>
            <person name="Stergiopoulos I."/>
        </authorList>
    </citation>
    <scope>NUCLEOTIDE SEQUENCE [LARGE SCALE GENOMIC DNA]</scope>
    <source>
        <strain evidence="2 3">CBS 116634</strain>
    </source>
</reference>
<comment type="caution">
    <text evidence="2">The sequence shown here is derived from an EMBL/GenBank/DDBJ whole genome shotgun (WGS) entry which is preliminary data.</text>
</comment>
<accession>A0A139IN91</accession>
<dbReference type="Proteomes" id="UP000073492">
    <property type="component" value="Unassembled WGS sequence"/>
</dbReference>
<sequence length="222" mass="24107">MSPAAVRRLTPSPYNMKDRHPASEVRGEYVSVPKGPVRAAKLSSSPACIQPDASTLPMRRGCIEHAGNNSSLKISRSHGLMSETLVGNSCNEIQSPFGLALVCFSPLPKVVANARLVSNNQNSGRRQWYSQAPCISPSKSTTIHLGLEDSQHHCLTLTAAQVLAWRAGAVDLIQQQSRWRPAGRRSHPYSTQSLHSASLLNNSRVLIPTNSIDTLLVPAEAW</sequence>
<protein>
    <submittedName>
        <fullName evidence="2">Uncharacterized protein</fullName>
    </submittedName>
</protein>